<dbReference type="HAMAP" id="MF_01659">
    <property type="entry name" value="MenD"/>
    <property type="match status" value="1"/>
</dbReference>
<keyword evidence="2 7" id="KW-0808">Transferase</keyword>
<dbReference type="SUPFAM" id="SSF52518">
    <property type="entry name" value="Thiamin diphosphate-binding fold (THDP-binding)"/>
    <property type="match status" value="2"/>
</dbReference>
<evidence type="ECO:0000256" key="4">
    <source>
        <dbReference type="ARBA" id="ARBA00022842"/>
    </source>
</evidence>
<dbReference type="NCBIfam" id="TIGR00173">
    <property type="entry name" value="menD"/>
    <property type="match status" value="1"/>
</dbReference>
<reference evidence="11" key="3">
    <citation type="submission" date="2017-03" db="EMBL/GenBank/DDBJ databases">
        <authorList>
            <person name="Dastager S.G."/>
            <person name="Neurgaonkar P.S."/>
            <person name="Dharne M.S."/>
        </authorList>
    </citation>
    <scope>NUCLEOTIDE SEQUENCE</scope>
    <source>
        <strain evidence="11">DSM 25145</strain>
    </source>
</reference>
<dbReference type="InterPro" id="IPR029061">
    <property type="entry name" value="THDP-binding"/>
</dbReference>
<dbReference type="STRING" id="1017273.SAMN05443094_11216"/>
<dbReference type="PIRSF" id="PIRSF004983">
    <property type="entry name" value="MenD"/>
    <property type="match status" value="1"/>
</dbReference>
<dbReference type="OrthoDB" id="9791859at2"/>
<proteinExistence type="inferred from homology"/>
<dbReference type="Gene3D" id="3.40.50.1220">
    <property type="entry name" value="TPP-binding domain"/>
    <property type="match status" value="1"/>
</dbReference>
<dbReference type="SUPFAM" id="SSF52467">
    <property type="entry name" value="DHS-like NAD/FAD-binding domain"/>
    <property type="match status" value="1"/>
</dbReference>
<name>A0A1N7C898_9BACI</name>
<evidence type="ECO:0000313" key="12">
    <source>
        <dbReference type="EMBL" id="SIR59786.1"/>
    </source>
</evidence>
<accession>A0A1N7C898</accession>
<dbReference type="Pfam" id="PF02776">
    <property type="entry name" value="TPP_enzyme_N"/>
    <property type="match status" value="1"/>
</dbReference>
<protein>
    <recommendedName>
        <fullName evidence="7">2-succinyl-5-enolpyruvyl-6-hydroxy-3-cyclohexene-1-carboxylate synthase</fullName>
        <shortName evidence="7">SEPHCHC synthase</shortName>
        <ecNumber evidence="7">2.2.1.9</ecNumber>
    </recommendedName>
    <alternativeName>
        <fullName evidence="7">Menaquinone biosynthesis protein MenD</fullName>
    </alternativeName>
</protein>
<dbReference type="EC" id="2.2.1.9" evidence="7"/>
<dbReference type="GO" id="GO:0030145">
    <property type="term" value="F:manganese ion binding"/>
    <property type="evidence" value="ECO:0007669"/>
    <property type="project" value="UniProtKB-UniRule"/>
</dbReference>
<dbReference type="RefSeq" id="WP_045852504.1">
    <property type="nucleotide sequence ID" value="NZ_FTLX01000012.1"/>
</dbReference>
<dbReference type="AlphaFoldDB" id="A0A1N7C898"/>
<dbReference type="CDD" id="cd02009">
    <property type="entry name" value="TPP_SHCHC_synthase"/>
    <property type="match status" value="1"/>
</dbReference>
<dbReference type="UniPathway" id="UPA01057">
    <property type="reaction ID" value="UER00164"/>
</dbReference>
<evidence type="ECO:0000259" key="10">
    <source>
        <dbReference type="Pfam" id="PF16582"/>
    </source>
</evidence>
<sequence>MSSHQDNMTHYNAHFIDSLVRSGVENAVISPGSRSTPMALLMEEHPRLNTFIQVDERSAGFFALGLAKATQKPVALLCTSGTAAANYMPAVAEAKISRVPLIVLTSDRPHELRDVGAPQTIDQLHLYGHTAKWFAEMALPEATETALQYVRTQGARAVFESVAAPSGPVHLNFPYREPLLPDYDGIYERIRIPAPVRLISGKKVPDAIMMEDVANEIQVEKGLIIAGEIVHSGVAAAIVSLSEKTGWPIVADPLSQLRSHHEAIDSYDAFLRDDEVKDALKPEAIVRFGALPVSKSLMLFMKRHQDIPHIVVDSDGGWRDPAHLATCMVSTDEAVFCREMAERLEAQSESWNRLWQSVNKAARAEMKRANGMDEAALFRRFLAAVPEGSSIFTGNSMPIRDLDSFLFAGEQTVRLHGNRGANGIDGLVSTALGIAASGEKVYAVMGDLSFFHDVNGLLAAKMNGLSMTILIMNNDGGGIFSYLPQSGEQKHFERLFGTPSGLKFNHAAALYGCHYVPVTSAAQLEKELAEQRDGVVILEAFTDRAQNTAIHRQLWQQAMEAAKKALP</sequence>
<dbReference type="GO" id="GO:0030976">
    <property type="term" value="F:thiamine pyrophosphate binding"/>
    <property type="evidence" value="ECO:0007669"/>
    <property type="project" value="UniProtKB-UniRule"/>
</dbReference>
<comment type="cofactor">
    <cofactor evidence="7">
        <name>Mg(2+)</name>
        <dbReference type="ChEBI" id="CHEBI:18420"/>
    </cofactor>
    <cofactor evidence="7">
        <name>Mn(2+)</name>
        <dbReference type="ChEBI" id="CHEBI:29035"/>
    </cofactor>
</comment>
<dbReference type="Proteomes" id="UP000186385">
    <property type="component" value="Unassembled WGS sequence"/>
</dbReference>
<dbReference type="EMBL" id="MWSK01000012">
    <property type="protein sequence ID" value="OXS73928.1"/>
    <property type="molecule type" value="Genomic_DNA"/>
</dbReference>
<keyword evidence="14" id="KW-1185">Reference proteome</keyword>
<comment type="subunit">
    <text evidence="7">Homodimer.</text>
</comment>
<keyword evidence="4 7" id="KW-0460">Magnesium</keyword>
<gene>
    <name evidence="7" type="primary">menD</name>
    <name evidence="11" type="ORF">B1B05_17465</name>
    <name evidence="12" type="ORF">SAMN05443094_11216</name>
</gene>
<feature type="domain" description="Thiamine pyrophosphate enzyme TPP-binding" evidence="8">
    <location>
        <begin position="428"/>
        <end position="538"/>
    </location>
</feature>
<dbReference type="PANTHER" id="PTHR42916">
    <property type="entry name" value="2-SUCCINYL-5-ENOLPYRUVYL-6-HYDROXY-3-CYCLOHEXENE-1-CARBOXYLATE SYNTHASE"/>
    <property type="match status" value="1"/>
</dbReference>
<dbReference type="InterPro" id="IPR004433">
    <property type="entry name" value="MenaQ_synth_MenD"/>
</dbReference>
<evidence type="ECO:0000259" key="9">
    <source>
        <dbReference type="Pfam" id="PF02776"/>
    </source>
</evidence>
<dbReference type="InterPro" id="IPR032264">
    <property type="entry name" value="MenD_middle"/>
</dbReference>
<dbReference type="Pfam" id="PF16582">
    <property type="entry name" value="TPP_enzyme_M_2"/>
    <property type="match status" value="1"/>
</dbReference>
<evidence type="ECO:0000256" key="5">
    <source>
        <dbReference type="ARBA" id="ARBA00023052"/>
    </source>
</evidence>
<evidence type="ECO:0000313" key="11">
    <source>
        <dbReference type="EMBL" id="OXS73928.1"/>
    </source>
</evidence>
<keyword evidence="1 7" id="KW-0474">Menaquinone biosynthesis</keyword>
<keyword evidence="6 7" id="KW-0464">Manganese</keyword>
<comment type="pathway">
    <text evidence="7">Quinol/quinone metabolism; 1,4-dihydroxy-2-naphthoate biosynthesis; 1,4-dihydroxy-2-naphthoate from chorismate: step 2/7.</text>
</comment>
<keyword evidence="5 7" id="KW-0786">Thiamine pyrophosphate</keyword>
<evidence type="ECO:0000256" key="6">
    <source>
        <dbReference type="ARBA" id="ARBA00023211"/>
    </source>
</evidence>
<dbReference type="GO" id="GO:0070204">
    <property type="term" value="F:2-succinyl-5-enolpyruvyl-6-hydroxy-3-cyclohexene-1-carboxylic-acid synthase activity"/>
    <property type="evidence" value="ECO:0007669"/>
    <property type="project" value="UniProtKB-UniRule"/>
</dbReference>
<evidence type="ECO:0000259" key="8">
    <source>
        <dbReference type="Pfam" id="PF02775"/>
    </source>
</evidence>
<dbReference type="EMBL" id="FTLX01000012">
    <property type="protein sequence ID" value="SIR59786.1"/>
    <property type="molecule type" value="Genomic_DNA"/>
</dbReference>
<keyword evidence="3 7" id="KW-0479">Metal-binding</keyword>
<dbReference type="InterPro" id="IPR011766">
    <property type="entry name" value="TPP_enzyme_TPP-bd"/>
</dbReference>
<dbReference type="GO" id="GO:0000287">
    <property type="term" value="F:magnesium ion binding"/>
    <property type="evidence" value="ECO:0007669"/>
    <property type="project" value="UniProtKB-UniRule"/>
</dbReference>
<dbReference type="GO" id="GO:0009234">
    <property type="term" value="P:menaquinone biosynthetic process"/>
    <property type="evidence" value="ECO:0007669"/>
    <property type="project" value="UniProtKB-UniRule"/>
</dbReference>
<evidence type="ECO:0000256" key="2">
    <source>
        <dbReference type="ARBA" id="ARBA00022679"/>
    </source>
</evidence>
<dbReference type="PANTHER" id="PTHR42916:SF1">
    <property type="entry name" value="PROTEIN PHYLLO, CHLOROPLASTIC"/>
    <property type="match status" value="1"/>
</dbReference>
<comment type="pathway">
    <text evidence="7">Quinol/quinone metabolism; menaquinone biosynthesis.</text>
</comment>
<dbReference type="InterPro" id="IPR029035">
    <property type="entry name" value="DHS-like_NAD/FAD-binding_dom"/>
</dbReference>
<comment type="similarity">
    <text evidence="7">Belongs to the TPP enzyme family. MenD subfamily.</text>
</comment>
<evidence type="ECO:0000313" key="13">
    <source>
        <dbReference type="Proteomes" id="UP000186385"/>
    </source>
</evidence>
<dbReference type="Gene3D" id="3.40.50.970">
    <property type="match status" value="2"/>
</dbReference>
<comment type="cofactor">
    <cofactor evidence="7">
        <name>thiamine diphosphate</name>
        <dbReference type="ChEBI" id="CHEBI:58937"/>
    </cofactor>
    <text evidence="7">Binds 1 thiamine pyrophosphate per subunit.</text>
</comment>
<dbReference type="InterPro" id="IPR012001">
    <property type="entry name" value="Thiamin_PyroP_enz_TPP-bd_dom"/>
</dbReference>
<dbReference type="Pfam" id="PF02775">
    <property type="entry name" value="TPP_enzyme_C"/>
    <property type="match status" value="1"/>
</dbReference>
<comment type="catalytic activity">
    <reaction evidence="7">
        <text>isochorismate + 2-oxoglutarate + H(+) = 5-enolpyruvoyl-6-hydroxy-2-succinyl-cyclohex-3-ene-1-carboxylate + CO2</text>
        <dbReference type="Rhea" id="RHEA:25593"/>
        <dbReference type="ChEBI" id="CHEBI:15378"/>
        <dbReference type="ChEBI" id="CHEBI:16526"/>
        <dbReference type="ChEBI" id="CHEBI:16810"/>
        <dbReference type="ChEBI" id="CHEBI:29780"/>
        <dbReference type="ChEBI" id="CHEBI:58818"/>
        <dbReference type="EC" id="2.2.1.9"/>
    </reaction>
</comment>
<organism evidence="12 13">
    <name type="scientific">Domibacillus enclensis</name>
    <dbReference type="NCBI Taxonomy" id="1017273"/>
    <lineage>
        <taxon>Bacteria</taxon>
        <taxon>Bacillati</taxon>
        <taxon>Bacillota</taxon>
        <taxon>Bacilli</taxon>
        <taxon>Bacillales</taxon>
        <taxon>Bacillaceae</taxon>
        <taxon>Domibacillus</taxon>
    </lineage>
</organism>
<evidence type="ECO:0000256" key="1">
    <source>
        <dbReference type="ARBA" id="ARBA00022428"/>
    </source>
</evidence>
<feature type="domain" description="Thiamine pyrophosphate enzyme N-terminal TPP-binding" evidence="9">
    <location>
        <begin position="13"/>
        <end position="125"/>
    </location>
</feature>
<reference evidence="12 13" key="1">
    <citation type="submission" date="2017-01" db="EMBL/GenBank/DDBJ databases">
        <authorList>
            <person name="Mah S.A."/>
            <person name="Swanson W.J."/>
            <person name="Moy G.W."/>
            <person name="Vacquier V.D."/>
        </authorList>
    </citation>
    <scope>NUCLEOTIDE SEQUENCE [LARGE SCALE GENOMIC DNA]</scope>
    <source>
        <strain evidence="12 13">NIO-1016</strain>
    </source>
</reference>
<evidence type="ECO:0000256" key="7">
    <source>
        <dbReference type="HAMAP-Rule" id="MF_01659"/>
    </source>
</evidence>
<feature type="domain" description="Menaquinone biosynthesis protein MenD middle" evidence="10">
    <location>
        <begin position="206"/>
        <end position="392"/>
    </location>
</feature>
<reference evidence="14" key="2">
    <citation type="submission" date="2017-03" db="EMBL/GenBank/DDBJ databases">
        <title>Bacillus sp. V-88(T) DSM27956, whole genome shotgun sequencing project.</title>
        <authorList>
            <person name="Dastager S.G."/>
            <person name="Neurgaonkar P.S."/>
            <person name="Dharne M.S."/>
        </authorList>
    </citation>
    <scope>NUCLEOTIDE SEQUENCE [LARGE SCALE GENOMIC DNA]</scope>
    <source>
        <strain evidence="14">DSM 25145</strain>
    </source>
</reference>
<evidence type="ECO:0000313" key="14">
    <source>
        <dbReference type="Proteomes" id="UP000215545"/>
    </source>
</evidence>
<evidence type="ECO:0000256" key="3">
    <source>
        <dbReference type="ARBA" id="ARBA00022723"/>
    </source>
</evidence>
<dbReference type="CDD" id="cd07037">
    <property type="entry name" value="TPP_PYR_MenD"/>
    <property type="match status" value="1"/>
</dbReference>
<dbReference type="Proteomes" id="UP000215545">
    <property type="component" value="Unassembled WGS sequence"/>
</dbReference>
<comment type="function">
    <text evidence="7">Catalyzes the thiamine diphosphate-dependent decarboxylation of 2-oxoglutarate and the subsequent addition of the resulting succinic semialdehyde-thiamine pyrophosphate anion to isochorismate to yield 2-succinyl-5-enolpyruvyl-6-hydroxy-3-cyclohexene-1-carboxylate (SEPHCHC).</text>
</comment>
<dbReference type="UniPathway" id="UPA00079"/>